<reference evidence="2" key="2">
    <citation type="submission" date="2020-09" db="EMBL/GenBank/DDBJ databases">
        <authorList>
            <person name="Sun Q."/>
            <person name="Ohkuma M."/>
        </authorList>
    </citation>
    <scope>NUCLEOTIDE SEQUENCE</scope>
    <source>
        <strain evidence="2">JCM 4059</strain>
    </source>
</reference>
<dbReference type="RefSeq" id="WP_190130671.1">
    <property type="nucleotide sequence ID" value="NZ_BNBD01000006.1"/>
</dbReference>
<gene>
    <name evidence="2" type="ORF">GCM10010218_36710</name>
</gene>
<keyword evidence="3" id="KW-1185">Reference proteome</keyword>
<feature type="signal peptide" evidence="1">
    <location>
        <begin position="1"/>
        <end position="22"/>
    </location>
</feature>
<evidence type="ECO:0000313" key="2">
    <source>
        <dbReference type="EMBL" id="GHF51725.1"/>
    </source>
</evidence>
<dbReference type="EMBL" id="BNBD01000006">
    <property type="protein sequence ID" value="GHF51725.1"/>
    <property type="molecule type" value="Genomic_DNA"/>
</dbReference>
<dbReference type="PROSITE" id="PS51257">
    <property type="entry name" value="PROKAR_LIPOPROTEIN"/>
    <property type="match status" value="1"/>
</dbReference>
<sequence length="151" mass="16218">MRRRLTVLACALSLGASLLVTGCDLDDLNSLCGTDGPTPAGLTQADLVGTYEGHPWGTLTVRADGTFEVDDMPGRDMQDIADPRVVHLGARRGSWTLDGPLTIGDGRDRNKSIHLNGAGGFDISGTRERPVLYNFVGDPDMCRLIVLNKRP</sequence>
<reference evidence="2" key="1">
    <citation type="journal article" date="2014" name="Int. J. Syst. Evol. Microbiol.">
        <title>Complete genome sequence of Corynebacterium casei LMG S-19264T (=DSM 44701T), isolated from a smear-ripened cheese.</title>
        <authorList>
            <consortium name="US DOE Joint Genome Institute (JGI-PGF)"/>
            <person name="Walter F."/>
            <person name="Albersmeier A."/>
            <person name="Kalinowski J."/>
            <person name="Ruckert C."/>
        </authorList>
    </citation>
    <scope>NUCLEOTIDE SEQUENCE</scope>
    <source>
        <strain evidence="2">JCM 4059</strain>
    </source>
</reference>
<proteinExistence type="predicted"/>
<evidence type="ECO:0000256" key="1">
    <source>
        <dbReference type="SAM" id="SignalP"/>
    </source>
</evidence>
<protein>
    <recommendedName>
        <fullName evidence="4">Lipoprotein</fullName>
    </recommendedName>
</protein>
<accession>A0A919B4C4</accession>
<dbReference type="AlphaFoldDB" id="A0A919B4C4"/>
<organism evidence="2 3">
    <name type="scientific">Streptomyces mashuensis</name>
    <dbReference type="NCBI Taxonomy" id="33904"/>
    <lineage>
        <taxon>Bacteria</taxon>
        <taxon>Bacillati</taxon>
        <taxon>Actinomycetota</taxon>
        <taxon>Actinomycetes</taxon>
        <taxon>Kitasatosporales</taxon>
        <taxon>Streptomycetaceae</taxon>
        <taxon>Streptomyces</taxon>
    </lineage>
</organism>
<evidence type="ECO:0000313" key="3">
    <source>
        <dbReference type="Proteomes" id="UP000638313"/>
    </source>
</evidence>
<name>A0A919B4C4_9ACTN</name>
<keyword evidence="1" id="KW-0732">Signal</keyword>
<evidence type="ECO:0008006" key="4">
    <source>
        <dbReference type="Google" id="ProtNLM"/>
    </source>
</evidence>
<dbReference type="Proteomes" id="UP000638313">
    <property type="component" value="Unassembled WGS sequence"/>
</dbReference>
<feature type="chain" id="PRO_5038561857" description="Lipoprotein" evidence="1">
    <location>
        <begin position="23"/>
        <end position="151"/>
    </location>
</feature>
<comment type="caution">
    <text evidence="2">The sequence shown here is derived from an EMBL/GenBank/DDBJ whole genome shotgun (WGS) entry which is preliminary data.</text>
</comment>